<protein>
    <recommendedName>
        <fullName evidence="5">Beta-1,4-glucuronyltransferase 1</fullName>
    </recommendedName>
    <alternativeName>
        <fullName evidence="16">I-beta-1,3-N-acetylglucosaminyltransferase</fullName>
    </alternativeName>
    <alternativeName>
        <fullName evidence="19">N-acetyllactosaminide beta-1,3-N-acetylglucosaminyltransferase</fullName>
    </alternativeName>
    <alternativeName>
        <fullName evidence="17">Poly-N-acetyllactosamine extension enzyme</fullName>
    </alternativeName>
    <alternativeName>
        <fullName evidence="18">UDP-GlcNAc:betaGal beta-1,3-N-acetylglucosaminyltransferase 1</fullName>
    </alternativeName>
</protein>
<dbReference type="InParanoid" id="A0A674GNS8"/>
<feature type="signal peptide" evidence="22">
    <location>
        <begin position="1"/>
        <end position="20"/>
    </location>
</feature>
<comment type="pathway">
    <text evidence="3">Protein modification; protein glycosylation.</text>
</comment>
<comment type="cofactor">
    <cofactor evidence="1">
        <name>Mn(2+)</name>
        <dbReference type="ChEBI" id="CHEBI:29035"/>
    </cofactor>
</comment>
<comment type="catalytic activity">
    <reaction evidence="20">
        <text>3-O-[beta-D-Xyl-(1-&gt;4)-Rib-ol-P-Rib-ol-P-3-beta-D-GalNAc-(1-&gt;3)-beta-D-GlcNAc-(1-&gt;4)-(O-6-P-alpha-D-Man)]-Thr-[protein] + UDP-alpha-D-glucuronate = 3-O-[beta-D-GlcA-(1-&gt;3)-beta-D-Xyl-(1-&gt;4)-Rib-ol-P-Rib-ol-P-3-beta-D-GalNAc-(1-&gt;3)-beta-D-GlcNAc-(1-&gt;4)-(O-6-P-alpha-D-Man)]-Thr-[protein] + UDP + H(+)</text>
        <dbReference type="Rhea" id="RHEA:46860"/>
        <dbReference type="Rhea" id="RHEA-COMP:15023"/>
        <dbReference type="Rhea" id="RHEA-COMP:17482"/>
        <dbReference type="ChEBI" id="CHEBI:15378"/>
        <dbReference type="ChEBI" id="CHEBI:58052"/>
        <dbReference type="ChEBI" id="CHEBI:58223"/>
        <dbReference type="ChEBI" id="CHEBI:142405"/>
        <dbReference type="ChEBI" id="CHEBI:177336"/>
    </reaction>
</comment>
<evidence type="ECO:0000313" key="24">
    <source>
        <dbReference type="Proteomes" id="UP000007754"/>
    </source>
</evidence>
<dbReference type="PANTHER" id="PTHR46420">
    <property type="entry name" value="BETA-1,4-GLUCURONYLTRANSFERASE 1"/>
    <property type="match status" value="1"/>
</dbReference>
<keyword evidence="8" id="KW-0812">Transmembrane</keyword>
<dbReference type="GO" id="GO:0046872">
    <property type="term" value="F:metal ion binding"/>
    <property type="evidence" value="ECO:0007669"/>
    <property type="project" value="UniProtKB-KW"/>
</dbReference>
<reference evidence="23" key="2">
    <citation type="submission" date="2025-09" db="UniProtKB">
        <authorList>
            <consortium name="Ensembl"/>
        </authorList>
    </citation>
    <scope>IDENTIFICATION</scope>
</reference>
<dbReference type="GO" id="GO:0000139">
    <property type="term" value="C:Golgi membrane"/>
    <property type="evidence" value="ECO:0007669"/>
    <property type="project" value="UniProtKB-SubCell"/>
</dbReference>
<dbReference type="GO" id="GO:0015020">
    <property type="term" value="F:glucuronosyltransferase activity"/>
    <property type="evidence" value="ECO:0007669"/>
    <property type="project" value="InterPro"/>
</dbReference>
<reference evidence="23" key="1">
    <citation type="submission" date="2025-08" db="UniProtKB">
        <authorList>
            <consortium name="Ensembl"/>
        </authorList>
    </citation>
    <scope>IDENTIFICATION</scope>
</reference>
<evidence type="ECO:0000256" key="3">
    <source>
        <dbReference type="ARBA" id="ARBA00004922"/>
    </source>
</evidence>
<dbReference type="InterPro" id="IPR043189">
    <property type="entry name" value="B4GAT1"/>
</dbReference>
<keyword evidence="11" id="KW-1133">Transmembrane helix</keyword>
<evidence type="ECO:0000256" key="12">
    <source>
        <dbReference type="ARBA" id="ARBA00023034"/>
    </source>
</evidence>
<evidence type="ECO:0000256" key="1">
    <source>
        <dbReference type="ARBA" id="ARBA00001936"/>
    </source>
</evidence>
<evidence type="ECO:0000256" key="19">
    <source>
        <dbReference type="ARBA" id="ARBA00033291"/>
    </source>
</evidence>
<evidence type="ECO:0000256" key="6">
    <source>
        <dbReference type="ARBA" id="ARBA00022676"/>
    </source>
</evidence>
<feature type="compositionally biased region" description="Polar residues" evidence="21">
    <location>
        <begin position="384"/>
        <end position="397"/>
    </location>
</feature>
<accession>A0A674GNS8</accession>
<evidence type="ECO:0000256" key="14">
    <source>
        <dbReference type="ARBA" id="ARBA00023180"/>
    </source>
</evidence>
<evidence type="ECO:0000256" key="16">
    <source>
        <dbReference type="ARBA" id="ARBA00030723"/>
    </source>
</evidence>
<dbReference type="PANTHER" id="PTHR46420:SF1">
    <property type="entry name" value="BETA-1,4-GLUCURONYLTRANSFERASE 1"/>
    <property type="match status" value="1"/>
</dbReference>
<evidence type="ECO:0000256" key="17">
    <source>
        <dbReference type="ARBA" id="ARBA00032175"/>
    </source>
</evidence>
<evidence type="ECO:0000256" key="13">
    <source>
        <dbReference type="ARBA" id="ARBA00023136"/>
    </source>
</evidence>
<comment type="similarity">
    <text evidence="4">Belongs to the glycosyltransferase 49 family.</text>
</comment>
<evidence type="ECO:0000256" key="15">
    <source>
        <dbReference type="ARBA" id="ARBA00023211"/>
    </source>
</evidence>
<dbReference type="GeneTree" id="ENSGT00940000157679"/>
<dbReference type="GO" id="GO:0035269">
    <property type="term" value="P:protein O-linked glycosylation via mannose"/>
    <property type="evidence" value="ECO:0007669"/>
    <property type="project" value="TreeGrafter"/>
</dbReference>
<dbReference type="Proteomes" id="UP000007754">
    <property type="component" value="Unplaced"/>
</dbReference>
<evidence type="ECO:0000256" key="10">
    <source>
        <dbReference type="ARBA" id="ARBA00022968"/>
    </source>
</evidence>
<keyword evidence="13" id="KW-0472">Membrane</keyword>
<feature type="chain" id="PRO_5025571413" description="Beta-1,4-glucuronyltransferase 1" evidence="22">
    <location>
        <begin position="21"/>
        <end position="610"/>
    </location>
</feature>
<organism evidence="23 24">
    <name type="scientific">Taeniopygia guttata</name>
    <name type="common">Zebra finch</name>
    <name type="synonym">Poephila guttata</name>
    <dbReference type="NCBI Taxonomy" id="59729"/>
    <lineage>
        <taxon>Eukaryota</taxon>
        <taxon>Metazoa</taxon>
        <taxon>Chordata</taxon>
        <taxon>Craniata</taxon>
        <taxon>Vertebrata</taxon>
        <taxon>Euteleostomi</taxon>
        <taxon>Archelosauria</taxon>
        <taxon>Archosauria</taxon>
        <taxon>Dinosauria</taxon>
        <taxon>Saurischia</taxon>
        <taxon>Theropoda</taxon>
        <taxon>Coelurosauria</taxon>
        <taxon>Aves</taxon>
        <taxon>Neognathae</taxon>
        <taxon>Neoaves</taxon>
        <taxon>Telluraves</taxon>
        <taxon>Australaves</taxon>
        <taxon>Passeriformes</taxon>
        <taxon>Passeroidea</taxon>
        <taxon>Estrildidae</taxon>
        <taxon>Estrildinae</taxon>
        <taxon>Taeniopygia</taxon>
    </lineage>
</organism>
<evidence type="ECO:0000256" key="7">
    <source>
        <dbReference type="ARBA" id="ARBA00022679"/>
    </source>
</evidence>
<evidence type="ECO:0000256" key="21">
    <source>
        <dbReference type="SAM" id="MobiDB-lite"/>
    </source>
</evidence>
<evidence type="ECO:0000256" key="5">
    <source>
        <dbReference type="ARBA" id="ARBA00017962"/>
    </source>
</evidence>
<evidence type="ECO:0000256" key="8">
    <source>
        <dbReference type="ARBA" id="ARBA00022692"/>
    </source>
</evidence>
<keyword evidence="24" id="KW-1185">Reference proteome</keyword>
<evidence type="ECO:0000256" key="20">
    <source>
        <dbReference type="ARBA" id="ARBA00047852"/>
    </source>
</evidence>
<evidence type="ECO:0000256" key="4">
    <source>
        <dbReference type="ARBA" id="ARBA00008539"/>
    </source>
</evidence>
<keyword evidence="15" id="KW-0464">Manganese</keyword>
<keyword evidence="10" id="KW-0735">Signal-anchor</keyword>
<keyword evidence="7" id="KW-0808">Transferase</keyword>
<evidence type="ECO:0000256" key="22">
    <source>
        <dbReference type="SAM" id="SignalP"/>
    </source>
</evidence>
<keyword evidence="6" id="KW-0328">Glycosyltransferase</keyword>
<evidence type="ECO:0000256" key="18">
    <source>
        <dbReference type="ARBA" id="ARBA00032181"/>
    </source>
</evidence>
<dbReference type="Pfam" id="PF13896">
    <property type="entry name" value="Glyco_transf_49"/>
    <property type="match status" value="2"/>
</dbReference>
<evidence type="ECO:0000313" key="23">
    <source>
        <dbReference type="Ensembl" id="ENSTGUP00000024111.1"/>
    </source>
</evidence>
<sequence length="610" mass="64847">MGRLLGGCLWLLGGLALLQTLYLRGLPPPRPPPRAPHPHHRPPRGVLDASGTFRVYWDVLGAAPGWARSPRPELVLATHGTPGRAAAALGGGWGGPLALAVFGEPRRGLRELLAALGGPCRALRGRLRLQLVLGAAGPPPQFGVPPSAGPGGCRGALARLAAADPPSYTLGVPYPGNLLRNVAWEGAAGGGPAAGPPPRVWGRFVLLVDADVVPNPGLREAFLEMLRDGGLDPRNWGGQGGKDPQNWGGQGGKDPQNWGGQVGMEPRNWGGQGGMEPRNWGGQGGKDPQNWGGQGGMDPQNWGGQGIPKALGAPGGLSDPHALGDPKSLSDPKTLSDPNVLSDPDALSDHNAPSDPKSLSDPHGLSDPKTLSDPNALSDPKSLSDPNALSDPNTLNALSDPHGLSDHNALSDPNAPTDPHALNAPNAPTDPHSPLAPVPAEPPWARSLFVLPAFEVAARRRPPGSKAELLRLWAAGEARPFYAALCPRCQAPTDFGRWRALPAGPRLRVAYEAAWRDPWEPFYVAPAHGVPPFDEGFLQYGFNRISQACELHVAGFRFAVLDGAFVTHQGLKEPGRFHRSREAELDQNRRRFRAFRRRLRQRYPGSTRRC</sequence>
<dbReference type="Ensembl" id="ENSTGUT00000045589.1">
    <property type="protein sequence ID" value="ENSTGUP00000024111.1"/>
    <property type="gene ID" value="ENSTGUG00000024726.1"/>
</dbReference>
<feature type="region of interest" description="Disordered" evidence="21">
    <location>
        <begin position="233"/>
        <end position="439"/>
    </location>
</feature>
<keyword evidence="22" id="KW-0732">Signal</keyword>
<keyword evidence="14" id="KW-0325">Glycoprotein</keyword>
<evidence type="ECO:0000256" key="2">
    <source>
        <dbReference type="ARBA" id="ARBA00004323"/>
    </source>
</evidence>
<keyword evidence="12" id="KW-0333">Golgi apparatus</keyword>
<proteinExistence type="inferred from homology"/>
<evidence type="ECO:0000256" key="9">
    <source>
        <dbReference type="ARBA" id="ARBA00022723"/>
    </source>
</evidence>
<name>A0A674GNS8_TAEGU</name>
<dbReference type="AlphaFoldDB" id="A0A674GNS8"/>
<keyword evidence="9" id="KW-0479">Metal-binding</keyword>
<evidence type="ECO:0000256" key="11">
    <source>
        <dbReference type="ARBA" id="ARBA00022989"/>
    </source>
</evidence>
<comment type="subcellular location">
    <subcellularLocation>
        <location evidence="2">Golgi apparatus membrane</location>
        <topology evidence="2">Single-pass type II membrane protein</topology>
    </subcellularLocation>
</comment>
<dbReference type="UniPathway" id="UPA00378"/>